<dbReference type="Proteomes" id="UP000199120">
    <property type="component" value="Unassembled WGS sequence"/>
</dbReference>
<dbReference type="Gene3D" id="3.40.50.10540">
    <property type="entry name" value="Crotonobetainyl-coa:carnitine coa-transferase, domain 1"/>
    <property type="match status" value="1"/>
</dbReference>
<dbReference type="PANTHER" id="PTHR48228">
    <property type="entry name" value="SUCCINYL-COA--D-CITRAMALATE COA-TRANSFERASE"/>
    <property type="match status" value="1"/>
</dbReference>
<protein>
    <submittedName>
        <fullName evidence="2">Crotonobetainyl-CoA:carnitine CoA-transferase CaiB</fullName>
    </submittedName>
</protein>
<name>A0A1H7NBC8_9BURK</name>
<keyword evidence="2" id="KW-0808">Transferase</keyword>
<gene>
    <name evidence="2" type="ORF">SAMN05192542_105423</name>
</gene>
<dbReference type="Gene3D" id="3.30.1540.10">
    <property type="entry name" value="formyl-coa transferase, domain 3"/>
    <property type="match status" value="1"/>
</dbReference>
<dbReference type="InterPro" id="IPR003673">
    <property type="entry name" value="CoA-Trfase_fam_III"/>
</dbReference>
<proteinExistence type="predicted"/>
<sequence length="403" mass="43158">MSSPAPLHGLRVLDLTGLLPGPVATLRLAELGADVLKIEPPGDGDATRVMMQSAADEVAGRPGAFYRIVNRGKRETRLDLKSDTGRTVLLALARDADVLVESFRPGVMERLGASYDTLREINPKLVYCSISGYGATGPFSSRPGHDLNYVAYTGVLDQLSARDGAPVLPNFQIADLLGGALTAVTQILAALWQVARGGEGRFVDVSMAHSTYVNNVVAQVALANDDVAATRPGHGLLNGGVPCYNLYRTQDNRWLAVAALELKFWQALCMAIGRNDWADRHWSLGQAIGGADAVALTNELANLIGKEPLQTWIDRLELLDCCVSPVLTPAEAARHPMFNPQALLEAERQESGPAEEPQQYGYGGAGMSVANEERPDNDANRHANTANAPAQKPGKPFSYGPWG</sequence>
<dbReference type="EMBL" id="FOAJ01000005">
    <property type="protein sequence ID" value="SEL20790.1"/>
    <property type="molecule type" value="Genomic_DNA"/>
</dbReference>
<dbReference type="Pfam" id="PF02515">
    <property type="entry name" value="CoA_transf_3"/>
    <property type="match status" value="1"/>
</dbReference>
<keyword evidence="3" id="KW-1185">Reference proteome</keyword>
<feature type="compositionally biased region" description="Basic and acidic residues" evidence="1">
    <location>
        <begin position="371"/>
        <end position="381"/>
    </location>
</feature>
<evidence type="ECO:0000313" key="2">
    <source>
        <dbReference type="EMBL" id="SEL20790.1"/>
    </source>
</evidence>
<dbReference type="RefSeq" id="WP_244283761.1">
    <property type="nucleotide sequence ID" value="NZ_FNSR01000001.1"/>
</dbReference>
<dbReference type="InterPro" id="IPR050509">
    <property type="entry name" value="CoA-transferase_III"/>
</dbReference>
<dbReference type="InterPro" id="IPR044855">
    <property type="entry name" value="CoA-Trfase_III_dom3_sf"/>
</dbReference>
<dbReference type="SUPFAM" id="SSF89796">
    <property type="entry name" value="CoA-transferase family III (CaiB/BaiF)"/>
    <property type="match status" value="1"/>
</dbReference>
<reference evidence="3" key="1">
    <citation type="submission" date="2016-10" db="EMBL/GenBank/DDBJ databases">
        <authorList>
            <person name="Varghese N."/>
            <person name="Submissions S."/>
        </authorList>
    </citation>
    <scope>NUCLEOTIDE SEQUENCE [LARGE SCALE GENOMIC DNA]</scope>
    <source>
        <strain evidence="3">LMG 26416</strain>
    </source>
</reference>
<dbReference type="AlphaFoldDB" id="A0A1H7NBC8"/>
<organism evidence="2 3">
    <name type="scientific">Paraburkholderia caballeronis</name>
    <dbReference type="NCBI Taxonomy" id="416943"/>
    <lineage>
        <taxon>Bacteria</taxon>
        <taxon>Pseudomonadati</taxon>
        <taxon>Pseudomonadota</taxon>
        <taxon>Betaproteobacteria</taxon>
        <taxon>Burkholderiales</taxon>
        <taxon>Burkholderiaceae</taxon>
        <taxon>Paraburkholderia</taxon>
    </lineage>
</organism>
<dbReference type="STRING" id="416943.SAMN05445871_1648"/>
<evidence type="ECO:0000256" key="1">
    <source>
        <dbReference type="SAM" id="MobiDB-lite"/>
    </source>
</evidence>
<evidence type="ECO:0000313" key="3">
    <source>
        <dbReference type="Proteomes" id="UP000199120"/>
    </source>
</evidence>
<feature type="region of interest" description="Disordered" evidence="1">
    <location>
        <begin position="346"/>
        <end position="403"/>
    </location>
</feature>
<accession>A0A1H7NBC8</accession>
<dbReference type="InterPro" id="IPR023606">
    <property type="entry name" value="CoA-Trfase_III_dom_1_sf"/>
</dbReference>
<dbReference type="GO" id="GO:0016740">
    <property type="term" value="F:transferase activity"/>
    <property type="evidence" value="ECO:0007669"/>
    <property type="project" value="UniProtKB-KW"/>
</dbReference>
<dbReference type="PANTHER" id="PTHR48228:SF5">
    <property type="entry name" value="ALPHA-METHYLACYL-COA RACEMASE"/>
    <property type="match status" value="1"/>
</dbReference>